<name>A0A7X0Y0E1_9LIST</name>
<accession>A0A7X0Y0E1</accession>
<protein>
    <submittedName>
        <fullName evidence="1">Uncharacterized protein</fullName>
    </submittedName>
</protein>
<organism evidence="1 2">
    <name type="scientific">Listeria grandensis</name>
    <dbReference type="NCBI Taxonomy" id="1494963"/>
    <lineage>
        <taxon>Bacteria</taxon>
        <taxon>Bacillati</taxon>
        <taxon>Bacillota</taxon>
        <taxon>Bacilli</taxon>
        <taxon>Bacillales</taxon>
        <taxon>Listeriaceae</taxon>
        <taxon>Listeria</taxon>
    </lineage>
</organism>
<sequence length="49" mass="5706">MKWKKRMALPATTLAIRGINIHSYSEDKNQEIMYLVVPSPSYILKELNI</sequence>
<gene>
    <name evidence="1" type="ORF">HCA69_00065</name>
</gene>
<evidence type="ECO:0000313" key="2">
    <source>
        <dbReference type="Proteomes" id="UP000535908"/>
    </source>
</evidence>
<dbReference type="AlphaFoldDB" id="A0A7X0Y0E1"/>
<evidence type="ECO:0000313" key="1">
    <source>
        <dbReference type="EMBL" id="MBC1934737.1"/>
    </source>
</evidence>
<reference evidence="1 2" key="1">
    <citation type="submission" date="2020-03" db="EMBL/GenBank/DDBJ databases">
        <title>Soil Listeria distribution.</title>
        <authorList>
            <person name="Liao J."/>
            <person name="Wiedmann M."/>
        </authorList>
    </citation>
    <scope>NUCLEOTIDE SEQUENCE [LARGE SCALE GENOMIC DNA]</scope>
    <source>
        <strain evidence="1 2">FSL L7-0741</strain>
    </source>
</reference>
<dbReference type="Proteomes" id="UP000535908">
    <property type="component" value="Unassembled WGS sequence"/>
</dbReference>
<proteinExistence type="predicted"/>
<dbReference type="RefSeq" id="WP_159101159.1">
    <property type="nucleotide sequence ID" value="NZ_JAARWN010000001.1"/>
</dbReference>
<comment type="caution">
    <text evidence="1">The sequence shown here is derived from an EMBL/GenBank/DDBJ whole genome shotgun (WGS) entry which is preliminary data.</text>
</comment>
<dbReference type="EMBL" id="JAARWN010000001">
    <property type="protein sequence ID" value="MBC1934737.1"/>
    <property type="molecule type" value="Genomic_DNA"/>
</dbReference>